<name>A0A4Y2SPE2_ARAVE</name>
<protein>
    <submittedName>
        <fullName evidence="2">Uncharacterized protein</fullName>
    </submittedName>
</protein>
<organism evidence="2 3">
    <name type="scientific">Araneus ventricosus</name>
    <name type="common">Orbweaver spider</name>
    <name type="synonym">Epeira ventricosa</name>
    <dbReference type="NCBI Taxonomy" id="182803"/>
    <lineage>
        <taxon>Eukaryota</taxon>
        <taxon>Metazoa</taxon>
        <taxon>Ecdysozoa</taxon>
        <taxon>Arthropoda</taxon>
        <taxon>Chelicerata</taxon>
        <taxon>Arachnida</taxon>
        <taxon>Araneae</taxon>
        <taxon>Araneomorphae</taxon>
        <taxon>Entelegynae</taxon>
        <taxon>Araneoidea</taxon>
        <taxon>Araneidae</taxon>
        <taxon>Araneus</taxon>
    </lineage>
</organism>
<keyword evidence="1" id="KW-0472">Membrane</keyword>
<comment type="caution">
    <text evidence="2">The sequence shown here is derived from an EMBL/GenBank/DDBJ whole genome shotgun (WGS) entry which is preliminary data.</text>
</comment>
<evidence type="ECO:0000256" key="1">
    <source>
        <dbReference type="SAM" id="Phobius"/>
    </source>
</evidence>
<dbReference type="AlphaFoldDB" id="A0A4Y2SPE2"/>
<evidence type="ECO:0000313" key="3">
    <source>
        <dbReference type="Proteomes" id="UP000499080"/>
    </source>
</evidence>
<dbReference type="EMBL" id="BGPR01022940">
    <property type="protein sequence ID" value="GBN89731.1"/>
    <property type="molecule type" value="Genomic_DNA"/>
</dbReference>
<sequence>MPLSTQRDSVRAYLPLLYLKLSNDEPVYRVSSKSRIPYCYILYVPIVIFCIFYCKECPICDMYFGDFGPPYPEDLGWVLFTPTVLRAV</sequence>
<dbReference type="Proteomes" id="UP000499080">
    <property type="component" value="Unassembled WGS sequence"/>
</dbReference>
<gene>
    <name evidence="2" type="ORF">AVEN_253872_1</name>
</gene>
<feature type="transmembrane region" description="Helical" evidence="1">
    <location>
        <begin position="35"/>
        <end position="54"/>
    </location>
</feature>
<evidence type="ECO:0000313" key="2">
    <source>
        <dbReference type="EMBL" id="GBN89731.1"/>
    </source>
</evidence>
<proteinExistence type="predicted"/>
<accession>A0A4Y2SPE2</accession>
<keyword evidence="1" id="KW-0812">Transmembrane</keyword>
<keyword evidence="3" id="KW-1185">Reference proteome</keyword>
<keyword evidence="1" id="KW-1133">Transmembrane helix</keyword>
<reference evidence="2 3" key="1">
    <citation type="journal article" date="2019" name="Sci. Rep.">
        <title>Orb-weaving spider Araneus ventricosus genome elucidates the spidroin gene catalogue.</title>
        <authorList>
            <person name="Kono N."/>
            <person name="Nakamura H."/>
            <person name="Ohtoshi R."/>
            <person name="Moran D.A.P."/>
            <person name="Shinohara A."/>
            <person name="Yoshida Y."/>
            <person name="Fujiwara M."/>
            <person name="Mori M."/>
            <person name="Tomita M."/>
            <person name="Arakawa K."/>
        </authorList>
    </citation>
    <scope>NUCLEOTIDE SEQUENCE [LARGE SCALE GENOMIC DNA]</scope>
</reference>